<evidence type="ECO:0000256" key="1">
    <source>
        <dbReference type="SAM" id="MobiDB-lite"/>
    </source>
</evidence>
<dbReference type="PRINTS" id="PR01438">
    <property type="entry name" value="UNVRSLSTRESS"/>
</dbReference>
<dbReference type="SUPFAM" id="SSF52402">
    <property type="entry name" value="Adenine nucleotide alpha hydrolases-like"/>
    <property type="match status" value="1"/>
</dbReference>
<dbReference type="AlphaFoldDB" id="A0AA38GUD1"/>
<feature type="non-terminal residue" evidence="3">
    <location>
        <position position="1"/>
    </location>
</feature>
<feature type="domain" description="UspA" evidence="2">
    <location>
        <begin position="29"/>
        <end position="175"/>
    </location>
</feature>
<name>A0AA38GUD1_TAXCH</name>
<dbReference type="EMBL" id="JAHRHJ020000001">
    <property type="protein sequence ID" value="KAH9329039.1"/>
    <property type="molecule type" value="Genomic_DNA"/>
</dbReference>
<dbReference type="PANTHER" id="PTHR31964:SF113">
    <property type="entry name" value="USPA DOMAIN-CONTAINING PROTEIN"/>
    <property type="match status" value="1"/>
</dbReference>
<dbReference type="InterPro" id="IPR006016">
    <property type="entry name" value="UspA"/>
</dbReference>
<comment type="caution">
    <text evidence="3">The sequence shown here is derived from an EMBL/GenBank/DDBJ whole genome shotgun (WGS) entry which is preliminary data.</text>
</comment>
<evidence type="ECO:0000259" key="2">
    <source>
        <dbReference type="Pfam" id="PF00582"/>
    </source>
</evidence>
<dbReference type="Pfam" id="PF00582">
    <property type="entry name" value="Usp"/>
    <property type="match status" value="1"/>
</dbReference>
<dbReference type="Gene3D" id="3.40.50.620">
    <property type="entry name" value="HUPs"/>
    <property type="match status" value="1"/>
</dbReference>
<evidence type="ECO:0000313" key="4">
    <source>
        <dbReference type="Proteomes" id="UP000824469"/>
    </source>
</evidence>
<gene>
    <name evidence="3" type="ORF">KI387_001147</name>
</gene>
<feature type="region of interest" description="Disordered" evidence="1">
    <location>
        <begin position="1"/>
        <end position="22"/>
    </location>
</feature>
<sequence length="178" mass="20020">MTSQIQEEPHMQEVREEEQENEEEKRVINVVVAVDASEESMHACEWACRNLLAANTNIRQAYNFILLHVQAPVCVSSGPSYILSNEVVRILQNDQVRTTQKILKRARAICNRYNVEAHSYVVIGKPKEKICEVAHKLGAHFLVMGSHDHGPLVRAIKGSVSDHCSRNAICPVVVVNKK</sequence>
<dbReference type="Proteomes" id="UP000824469">
    <property type="component" value="Unassembled WGS sequence"/>
</dbReference>
<evidence type="ECO:0000313" key="3">
    <source>
        <dbReference type="EMBL" id="KAH9329039.1"/>
    </source>
</evidence>
<dbReference type="CDD" id="cd23659">
    <property type="entry name" value="USP_At3g01520-like"/>
    <property type="match status" value="1"/>
</dbReference>
<protein>
    <recommendedName>
        <fullName evidence="2">UspA domain-containing protein</fullName>
    </recommendedName>
</protein>
<accession>A0AA38GUD1</accession>
<dbReference type="PANTHER" id="PTHR31964">
    <property type="entry name" value="ADENINE NUCLEOTIDE ALPHA HYDROLASES-LIKE SUPERFAMILY PROTEIN"/>
    <property type="match status" value="1"/>
</dbReference>
<dbReference type="InterPro" id="IPR014729">
    <property type="entry name" value="Rossmann-like_a/b/a_fold"/>
</dbReference>
<dbReference type="InterPro" id="IPR006015">
    <property type="entry name" value="Universal_stress_UspA"/>
</dbReference>
<organism evidence="3 4">
    <name type="scientific">Taxus chinensis</name>
    <name type="common">Chinese yew</name>
    <name type="synonym">Taxus wallichiana var. chinensis</name>
    <dbReference type="NCBI Taxonomy" id="29808"/>
    <lineage>
        <taxon>Eukaryota</taxon>
        <taxon>Viridiplantae</taxon>
        <taxon>Streptophyta</taxon>
        <taxon>Embryophyta</taxon>
        <taxon>Tracheophyta</taxon>
        <taxon>Spermatophyta</taxon>
        <taxon>Pinopsida</taxon>
        <taxon>Pinidae</taxon>
        <taxon>Conifers II</taxon>
        <taxon>Cupressales</taxon>
        <taxon>Taxaceae</taxon>
        <taxon>Taxus</taxon>
    </lineage>
</organism>
<reference evidence="3 4" key="1">
    <citation type="journal article" date="2021" name="Nat. Plants">
        <title>The Taxus genome provides insights into paclitaxel biosynthesis.</title>
        <authorList>
            <person name="Xiong X."/>
            <person name="Gou J."/>
            <person name="Liao Q."/>
            <person name="Li Y."/>
            <person name="Zhou Q."/>
            <person name="Bi G."/>
            <person name="Li C."/>
            <person name="Du R."/>
            <person name="Wang X."/>
            <person name="Sun T."/>
            <person name="Guo L."/>
            <person name="Liang H."/>
            <person name="Lu P."/>
            <person name="Wu Y."/>
            <person name="Zhang Z."/>
            <person name="Ro D.K."/>
            <person name="Shang Y."/>
            <person name="Huang S."/>
            <person name="Yan J."/>
        </authorList>
    </citation>
    <scope>NUCLEOTIDE SEQUENCE [LARGE SCALE GENOMIC DNA]</scope>
    <source>
        <strain evidence="3">Ta-2019</strain>
    </source>
</reference>
<dbReference type="OMA" id="RALHICH"/>
<keyword evidence="4" id="KW-1185">Reference proteome</keyword>
<proteinExistence type="predicted"/>